<dbReference type="InterPro" id="IPR046732">
    <property type="entry name" value="DUF6624"/>
</dbReference>
<gene>
    <name evidence="1" type="ORF">DJ018_06645</name>
</gene>
<evidence type="ECO:0000313" key="1">
    <source>
        <dbReference type="EMBL" id="RAK57601.1"/>
    </source>
</evidence>
<keyword evidence="2" id="KW-1185">Reference proteome</keyword>
<reference evidence="2" key="1">
    <citation type="submission" date="2018-05" db="EMBL/GenBank/DDBJ databases">
        <authorList>
            <person name="Li X."/>
        </authorList>
    </citation>
    <scope>NUCLEOTIDE SEQUENCE [LARGE SCALE GENOMIC DNA]</scope>
    <source>
        <strain evidence="2">YIM 73061</strain>
    </source>
</reference>
<dbReference type="Pfam" id="PF20329">
    <property type="entry name" value="DUF6624"/>
    <property type="match status" value="1"/>
</dbReference>
<dbReference type="RefSeq" id="WP_111514052.1">
    <property type="nucleotide sequence ID" value="NZ_QFYR01000001.1"/>
</dbReference>
<sequence length="224" mass="24850">MLQAALGFALAAALTAAQLTPRERAAIAPVLEAAERARAEEAASPPPKTSIEKIIRLGKLDQAPRLALSKVNFNGLSPEEHTRARKVMGAVIDEIDQANQQLLLPLIPQGGWITRAEYGENASRAAFHIIQHSNLELWRRFLPILEPLVASGEIRGQDYALMYDRLAMNEGRPQRFGSQFRCINGKNQLHPLEDAARVDQLRRSMGMGPLAEYVRAFESMNFPC</sequence>
<comment type="caution">
    <text evidence="1">The sequence shown here is derived from an EMBL/GenBank/DDBJ whole genome shotgun (WGS) entry which is preliminary data.</text>
</comment>
<dbReference type="AlphaFoldDB" id="A0A328ATP8"/>
<proteinExistence type="predicted"/>
<organism evidence="1 2">
    <name type="scientific">Phenylobacterium deserti</name>
    <dbReference type="NCBI Taxonomy" id="1914756"/>
    <lineage>
        <taxon>Bacteria</taxon>
        <taxon>Pseudomonadati</taxon>
        <taxon>Pseudomonadota</taxon>
        <taxon>Alphaproteobacteria</taxon>
        <taxon>Caulobacterales</taxon>
        <taxon>Caulobacteraceae</taxon>
        <taxon>Phenylobacterium</taxon>
    </lineage>
</organism>
<name>A0A328ATP8_9CAUL</name>
<protein>
    <submittedName>
        <fullName evidence="1">Uncharacterized protein</fullName>
    </submittedName>
</protein>
<accession>A0A328ATP8</accession>
<dbReference type="Proteomes" id="UP000249725">
    <property type="component" value="Unassembled WGS sequence"/>
</dbReference>
<evidence type="ECO:0000313" key="2">
    <source>
        <dbReference type="Proteomes" id="UP000249725"/>
    </source>
</evidence>
<dbReference type="OrthoDB" id="7632344at2"/>
<dbReference type="EMBL" id="QFYR01000001">
    <property type="protein sequence ID" value="RAK57601.1"/>
    <property type="molecule type" value="Genomic_DNA"/>
</dbReference>